<comment type="caution">
    <text evidence="2">The sequence shown here is derived from an EMBL/GenBank/DDBJ whole genome shotgun (WGS) entry which is preliminary data.</text>
</comment>
<gene>
    <name evidence="2" type="ORF">GGQ63_000990</name>
</gene>
<keyword evidence="3" id="KW-1185">Reference proteome</keyword>
<reference evidence="2 3" key="1">
    <citation type="submission" date="2020-08" db="EMBL/GenBank/DDBJ databases">
        <title>Genomic Encyclopedia of Type Strains, Phase IV (KMG-IV): sequencing the most valuable type-strain genomes for metagenomic binning, comparative biology and taxonomic classification.</title>
        <authorList>
            <person name="Goeker M."/>
        </authorList>
    </citation>
    <scope>NUCLEOTIDE SEQUENCE [LARGE SCALE GENOMIC DNA]</scope>
    <source>
        <strain evidence="2 3">DSM 16268</strain>
    </source>
</reference>
<proteinExistence type="predicted"/>
<name>A0A7W9CUR7_9HYPH</name>
<evidence type="ECO:0000313" key="2">
    <source>
        <dbReference type="EMBL" id="MBB5751938.1"/>
    </source>
</evidence>
<feature type="compositionally biased region" description="Basic and acidic residues" evidence="1">
    <location>
        <begin position="1"/>
        <end position="29"/>
    </location>
</feature>
<organism evidence="2 3">
    <name type="scientific">Prosthecomicrobium pneumaticum</name>
    <dbReference type="NCBI Taxonomy" id="81895"/>
    <lineage>
        <taxon>Bacteria</taxon>
        <taxon>Pseudomonadati</taxon>
        <taxon>Pseudomonadota</taxon>
        <taxon>Alphaproteobacteria</taxon>
        <taxon>Hyphomicrobiales</taxon>
        <taxon>Kaistiaceae</taxon>
        <taxon>Prosthecomicrobium</taxon>
    </lineage>
</organism>
<accession>A0A7W9CUR7</accession>
<evidence type="ECO:0000256" key="1">
    <source>
        <dbReference type="SAM" id="MobiDB-lite"/>
    </source>
</evidence>
<protein>
    <submittedName>
        <fullName evidence="2">Uncharacterized protein</fullName>
    </submittedName>
</protein>
<sequence length="63" mass="7469">MTRPKDPTFRSKTERDREEELKARYRDLGNPELVAATRQLKAAKPLPRPQQMQAQQKSEREFD</sequence>
<dbReference type="RefSeq" id="WP_183853153.1">
    <property type="nucleotide sequence ID" value="NZ_JACHOO010000002.1"/>
</dbReference>
<dbReference type="Proteomes" id="UP000523821">
    <property type="component" value="Unassembled WGS sequence"/>
</dbReference>
<feature type="region of interest" description="Disordered" evidence="1">
    <location>
        <begin position="1"/>
        <end position="63"/>
    </location>
</feature>
<evidence type="ECO:0000313" key="3">
    <source>
        <dbReference type="Proteomes" id="UP000523821"/>
    </source>
</evidence>
<dbReference type="EMBL" id="JACHOO010000002">
    <property type="protein sequence ID" value="MBB5751938.1"/>
    <property type="molecule type" value="Genomic_DNA"/>
</dbReference>
<dbReference type="AlphaFoldDB" id="A0A7W9CUR7"/>